<dbReference type="RefSeq" id="WP_231010498.1">
    <property type="nucleotide sequence ID" value="NZ_BAAAEW010000004.1"/>
</dbReference>
<evidence type="ECO:0000259" key="7">
    <source>
        <dbReference type="Pfam" id="PF01494"/>
    </source>
</evidence>
<keyword evidence="6" id="KW-0503">Monooxygenase</keyword>
<proteinExistence type="predicted"/>
<comment type="caution">
    <text evidence="8">The sequence shown here is derived from an EMBL/GenBank/DDBJ whole genome shotgun (WGS) entry which is preliminary data.</text>
</comment>
<evidence type="ECO:0000256" key="1">
    <source>
        <dbReference type="ARBA" id="ARBA00001974"/>
    </source>
</evidence>
<accession>A0ABP3UVJ0</accession>
<keyword evidence="4" id="KW-0521">NADP</keyword>
<reference evidence="9" key="1">
    <citation type="journal article" date="2019" name="Int. J. Syst. Evol. Microbiol.">
        <title>The Global Catalogue of Microorganisms (GCM) 10K type strain sequencing project: providing services to taxonomists for standard genome sequencing and annotation.</title>
        <authorList>
            <consortium name="The Broad Institute Genomics Platform"/>
            <consortium name="The Broad Institute Genome Sequencing Center for Infectious Disease"/>
            <person name="Wu L."/>
            <person name="Ma J."/>
        </authorList>
    </citation>
    <scope>NUCLEOTIDE SEQUENCE [LARGE SCALE GENOMIC DNA]</scope>
    <source>
        <strain evidence="9">JCM 15503</strain>
    </source>
</reference>
<evidence type="ECO:0000256" key="4">
    <source>
        <dbReference type="ARBA" id="ARBA00022857"/>
    </source>
</evidence>
<dbReference type="PANTHER" id="PTHR46028:SF2">
    <property type="entry name" value="KYNURENINE 3-MONOOXYGENASE"/>
    <property type="match status" value="1"/>
</dbReference>
<gene>
    <name evidence="8" type="ORF">GCM10009107_07800</name>
</gene>
<organism evidence="8 9">
    <name type="scientific">Ideonella azotifigens</name>
    <dbReference type="NCBI Taxonomy" id="513160"/>
    <lineage>
        <taxon>Bacteria</taxon>
        <taxon>Pseudomonadati</taxon>
        <taxon>Pseudomonadota</taxon>
        <taxon>Betaproteobacteria</taxon>
        <taxon>Burkholderiales</taxon>
        <taxon>Sphaerotilaceae</taxon>
        <taxon>Ideonella</taxon>
    </lineage>
</organism>
<evidence type="ECO:0000256" key="6">
    <source>
        <dbReference type="ARBA" id="ARBA00023033"/>
    </source>
</evidence>
<dbReference type="InterPro" id="IPR036188">
    <property type="entry name" value="FAD/NAD-bd_sf"/>
</dbReference>
<feature type="domain" description="FAD-binding" evidence="7">
    <location>
        <begin position="3"/>
        <end position="321"/>
    </location>
</feature>
<comment type="cofactor">
    <cofactor evidence="1">
        <name>FAD</name>
        <dbReference type="ChEBI" id="CHEBI:57692"/>
    </cofactor>
</comment>
<dbReference type="Proteomes" id="UP001500279">
    <property type="component" value="Unassembled WGS sequence"/>
</dbReference>
<keyword evidence="5" id="KW-0560">Oxidoreductase</keyword>
<dbReference type="SUPFAM" id="SSF51905">
    <property type="entry name" value="FAD/NAD(P)-binding domain"/>
    <property type="match status" value="1"/>
</dbReference>
<dbReference type="InterPro" id="IPR002938">
    <property type="entry name" value="FAD-bd"/>
</dbReference>
<sequence>MKRVCIAGAGLAGLYLAVALARRGIAVQLHERREASELGLTEDAKRRSIALALSHRGLHALGSLGLEARASEIGRRMLGRVIHQASGELAFSAYDPTGQGRILAVQRAELYELLADAARREPLVTLRFGQGLRDWAHGEDGQVQVRFDNLAQPATFDALLGADGADSRTRATLERQRGVAFQRVDFEQAYKEVRLRVAPRPAGQDGLHIWPRDEVMLIGLPGRQAGELDGTLFLPRAAEAAWFGLDAAALQQRFATLFPDLQLPAGEAQALRSRPLGRISTIEGGPWCDGPVLLVGDAAHAVTPFLGQGMNCALEDCELLLDCLDQASGFAPAFQAFYQQRREDAQALGQMSTRNLQEMMVETRTPAYARQKQLEAWLATRFPGVFLPSYSAITFDRMPYAKVLRMKTLQEALLARLQTASGEPPAAAQAEREVAAYQAAFSSLMAEPAC</sequence>
<keyword evidence="3" id="KW-0274">FAD</keyword>
<keyword evidence="9" id="KW-1185">Reference proteome</keyword>
<name>A0ABP3UVJ0_9BURK</name>
<dbReference type="EMBL" id="BAAAEW010000004">
    <property type="protein sequence ID" value="GAA0743353.1"/>
    <property type="molecule type" value="Genomic_DNA"/>
</dbReference>
<evidence type="ECO:0000256" key="3">
    <source>
        <dbReference type="ARBA" id="ARBA00022827"/>
    </source>
</evidence>
<dbReference type="Gene3D" id="3.50.50.60">
    <property type="entry name" value="FAD/NAD(P)-binding domain"/>
    <property type="match status" value="1"/>
</dbReference>
<dbReference type="PANTHER" id="PTHR46028">
    <property type="entry name" value="KYNURENINE 3-MONOOXYGENASE"/>
    <property type="match status" value="1"/>
</dbReference>
<dbReference type="Pfam" id="PF01494">
    <property type="entry name" value="FAD_binding_3"/>
    <property type="match status" value="1"/>
</dbReference>
<dbReference type="PRINTS" id="PR00420">
    <property type="entry name" value="RNGMNOXGNASE"/>
</dbReference>
<evidence type="ECO:0000313" key="9">
    <source>
        <dbReference type="Proteomes" id="UP001500279"/>
    </source>
</evidence>
<keyword evidence="2" id="KW-0285">Flavoprotein</keyword>
<evidence type="ECO:0000313" key="8">
    <source>
        <dbReference type="EMBL" id="GAA0743353.1"/>
    </source>
</evidence>
<protein>
    <submittedName>
        <fullName evidence="8">NAD(P)/FAD-dependent oxidoreductase</fullName>
    </submittedName>
</protein>
<evidence type="ECO:0000256" key="2">
    <source>
        <dbReference type="ARBA" id="ARBA00022630"/>
    </source>
</evidence>
<evidence type="ECO:0000256" key="5">
    <source>
        <dbReference type="ARBA" id="ARBA00023002"/>
    </source>
</evidence>